<feature type="coiled-coil region" evidence="1">
    <location>
        <begin position="64"/>
        <end position="91"/>
    </location>
</feature>
<dbReference type="RefSeq" id="WP_016278584.1">
    <property type="nucleotide sequence ID" value="NZ_JANKBR010000024.1"/>
</dbReference>
<organism evidence="2 3">
    <name type="scientific">Phocaeicola sartorii</name>
    <dbReference type="NCBI Taxonomy" id="671267"/>
    <lineage>
        <taxon>Bacteria</taxon>
        <taxon>Pseudomonadati</taxon>
        <taxon>Bacteroidota</taxon>
        <taxon>Bacteroidia</taxon>
        <taxon>Bacteroidales</taxon>
        <taxon>Bacteroidaceae</taxon>
        <taxon>Phocaeicola</taxon>
    </lineage>
</organism>
<dbReference type="HOGENOM" id="CLU_1977124_0_0_10"/>
<keyword evidence="1" id="KW-0175">Coiled coil</keyword>
<dbReference type="PATRIC" id="fig|1235788.3.peg.4533"/>
<protein>
    <submittedName>
        <fullName evidence="2">Uncharacterized protein</fullName>
    </submittedName>
</protein>
<dbReference type="STRING" id="1235788.C802_04416"/>
<reference evidence="2 3" key="1">
    <citation type="submission" date="2013-04" db="EMBL/GenBank/DDBJ databases">
        <title>The Genome Sequence of Bacteroides massiliensis dnLKV3.</title>
        <authorList>
            <consortium name="The Broad Institute Genomics Platform"/>
            <consortium name="The Broad Institute Genome Sequencing Center for Infectious Disease"/>
            <person name="Earl A."/>
            <person name="Xavier R."/>
            <person name="Kuhn K."/>
            <person name="Stappenbeck T."/>
            <person name="Walker B."/>
            <person name="Young S."/>
            <person name="Zeng Q."/>
            <person name="Gargeya S."/>
            <person name="Fitzgerald M."/>
            <person name="Haas B."/>
            <person name="Abouelleil A."/>
            <person name="Allen A.W."/>
            <person name="Alvarado L."/>
            <person name="Arachchi H.M."/>
            <person name="Berlin A.M."/>
            <person name="Chapman S.B."/>
            <person name="Gainer-Dewar J."/>
            <person name="Goldberg J."/>
            <person name="Griggs A."/>
            <person name="Gujja S."/>
            <person name="Hansen M."/>
            <person name="Howarth C."/>
            <person name="Imamovic A."/>
            <person name="Ireland A."/>
            <person name="Larimer J."/>
            <person name="McCowan C."/>
            <person name="Murphy C."/>
            <person name="Pearson M."/>
            <person name="Poon T.W."/>
            <person name="Priest M."/>
            <person name="Roberts A."/>
            <person name="Saif S."/>
            <person name="Shea T."/>
            <person name="Sisk P."/>
            <person name="Sykes S."/>
            <person name="Wortman J."/>
            <person name="Nusbaum C."/>
            <person name="Birren B."/>
        </authorList>
    </citation>
    <scope>NUCLEOTIDE SEQUENCE [LARGE SCALE GENOMIC DNA]</scope>
    <source>
        <strain evidence="3">dnLKV3</strain>
    </source>
</reference>
<dbReference type="EMBL" id="ASSP01000032">
    <property type="protein sequence ID" value="EOS08805.1"/>
    <property type="molecule type" value="Genomic_DNA"/>
</dbReference>
<dbReference type="Proteomes" id="UP000014200">
    <property type="component" value="Unassembled WGS sequence"/>
</dbReference>
<comment type="caution">
    <text evidence="2">The sequence shown here is derived from an EMBL/GenBank/DDBJ whole genome shotgun (WGS) entry which is preliminary data.</text>
</comment>
<evidence type="ECO:0000313" key="2">
    <source>
        <dbReference type="EMBL" id="EOS08805.1"/>
    </source>
</evidence>
<sequence length="126" mass="14851">MMDKEKAEKLLEDIRNLVNSTLPENDSPEERMALNEAGKRKPGIITESELNEMRTLLRAQGIFMSIQKREVLEYEQKLQRHIDRMEKILEAFMLSVRRDMAQFEKRLEEYEMCKGCKFHDAKGGNT</sequence>
<proteinExistence type="predicted"/>
<gene>
    <name evidence="2" type="ORF">C802_04416</name>
</gene>
<name>R9I5Z8_9BACT</name>
<keyword evidence="3" id="KW-1185">Reference proteome</keyword>
<dbReference type="AlphaFoldDB" id="R9I5Z8"/>
<accession>R9I5Z8</accession>
<evidence type="ECO:0000313" key="3">
    <source>
        <dbReference type="Proteomes" id="UP000014200"/>
    </source>
</evidence>
<evidence type="ECO:0000256" key="1">
    <source>
        <dbReference type="SAM" id="Coils"/>
    </source>
</evidence>